<sequence>MTKKDFSGYPAFHKLMAALAAMSEDEFGRLNDPSYNLEIRLVRRKVKDDVFFEISEDEEMLFSSVKMLISFSSRKEAQDFLIENFPNKKNLEAIARKIDIPIIKQDKIDDLRDKIVEATVGAKIRSNAIQGSGT</sequence>
<dbReference type="RefSeq" id="WP_147421290.1">
    <property type="nucleotide sequence ID" value="NZ_JAATIU010000002.1"/>
</dbReference>
<dbReference type="EMBL" id="LR861803">
    <property type="protein sequence ID" value="CAD1786173.1"/>
    <property type="molecule type" value="Genomic_DNA"/>
</dbReference>
<dbReference type="Proteomes" id="UP000515493">
    <property type="component" value="Chromosome"/>
</dbReference>
<gene>
    <name evidence="2" type="ORF">XSP_000174</name>
</gene>
<dbReference type="AlphaFoldDB" id="A0A8E4EIC9"/>
<dbReference type="EMBL" id="LR824641">
    <property type="protein sequence ID" value="CAD0309862.1"/>
    <property type="molecule type" value="Genomic_DNA"/>
</dbReference>
<evidence type="ECO:0000313" key="1">
    <source>
        <dbReference type="EMBL" id="CAD0309862.1"/>
    </source>
</evidence>
<reference evidence="2 3" key="1">
    <citation type="submission" date="2020-07" db="EMBL/GenBank/DDBJ databases">
        <authorList>
            <person name="Teixeira M."/>
        </authorList>
    </citation>
    <scope>NUCLEOTIDE SEQUENCE [LARGE SCALE GENOMIC DNA]</scope>
    <source>
        <strain evidence="2">1</strain>
        <strain evidence="1">Xanthomonas sp. CPBF 367</strain>
    </source>
</reference>
<accession>A0A8E4EIC9</accession>
<evidence type="ECO:0000313" key="2">
    <source>
        <dbReference type="EMBL" id="CAD1786173.1"/>
    </source>
</evidence>
<name>A0A8E4EIC9_9XANT</name>
<evidence type="ECO:0000313" key="3">
    <source>
        <dbReference type="Proteomes" id="UP000515493"/>
    </source>
</evidence>
<proteinExistence type="predicted"/>
<dbReference type="GeneID" id="79387525"/>
<organism evidence="2 3">
    <name type="scientific">Xanthomonas euroxanthea</name>
    <dbReference type="NCBI Taxonomy" id="2259622"/>
    <lineage>
        <taxon>Bacteria</taxon>
        <taxon>Pseudomonadati</taxon>
        <taxon>Pseudomonadota</taxon>
        <taxon>Gammaproteobacteria</taxon>
        <taxon>Lysobacterales</taxon>
        <taxon>Lysobacteraceae</taxon>
        <taxon>Xanthomonas</taxon>
    </lineage>
</organism>
<protein>
    <submittedName>
        <fullName evidence="2">Uncharacterized protein</fullName>
    </submittedName>
</protein>
<dbReference type="KEGG" id="xeu:XSP_000174"/>